<dbReference type="PANTHER" id="PTHR10404">
    <property type="entry name" value="N-ACETYLATED-ALPHA-LINKED ACIDIC DIPEPTIDASE"/>
    <property type="match status" value="1"/>
</dbReference>
<feature type="region of interest" description="Disordered" evidence="2">
    <location>
        <begin position="1"/>
        <end position="117"/>
    </location>
</feature>
<proteinExistence type="inferred from homology"/>
<dbReference type="FunFam" id="3.40.630.10:FF:000101">
    <property type="entry name" value="N-acetylated alpha-linked acidic dipeptidase like 1"/>
    <property type="match status" value="1"/>
</dbReference>
<evidence type="ECO:0000256" key="1">
    <source>
        <dbReference type="ARBA" id="ARBA00005634"/>
    </source>
</evidence>
<reference evidence="6 7" key="1">
    <citation type="submission" date="2017-06" db="EMBL/GenBank/DDBJ databases">
        <title>Ant-infecting Ophiocordyceps genomes reveal a high diversity of potential behavioral manipulation genes and a possible major role for enterotoxins.</title>
        <authorList>
            <person name="De Bekker C."/>
            <person name="Evans H.C."/>
            <person name="Brachmann A."/>
            <person name="Hughes D.P."/>
        </authorList>
    </citation>
    <scope>NUCLEOTIDE SEQUENCE [LARGE SCALE GENOMIC DNA]</scope>
    <source>
        <strain evidence="6 7">Map16</strain>
    </source>
</reference>
<evidence type="ECO:0000256" key="2">
    <source>
        <dbReference type="SAM" id="MobiDB-lite"/>
    </source>
</evidence>
<keyword evidence="3" id="KW-0472">Membrane</keyword>
<dbReference type="AlphaFoldDB" id="A0A2C5ZM33"/>
<feature type="domain" description="Transferrin receptor-like dimerisation" evidence="4">
    <location>
        <begin position="803"/>
        <end position="925"/>
    </location>
</feature>
<dbReference type="Pfam" id="PF04253">
    <property type="entry name" value="TFR_dimer"/>
    <property type="match status" value="1"/>
</dbReference>
<sequence>MAPEKQPFYHPSPPSYDQALAGSSRGASHVAYDNDDDVESLSARHASSQRLSHDDHVPSSPIAESQQLLPVSQPRASSSAALIRNNGYRSPTVETDDEESLAGGFGGLGDDDDSDDDAATVRREMEQMDMDEPPSTRGSSWPKMLPGFSLPSWTWPWPRLPELSRLRQRMAAAFDNDQGQDEDAPRRRWPFNLDEEDKRRLCQVCIRFVVVLVVLTFVVLYITTTMDVRYRRFDPQDLRQHVMTNVEPMRLRASVMHFSNYAHIAGTEGDYATAMDVESMFSRAGLDRIEVDEYRVYVNYPRKDGRAVQIMNEAGSEPVWTAKLDEDEVGGETAGRQTYAFHGLSKSGDVRGPLLYANYGTRDDFAHIRDRGIDTRGAIALVRHRRSSVAPSDAGMQVKAAELAGFAGCLIYTDPADDGFLKGDVAPHGRWMPTDAVRRDSVGLRGWMPGDVLTPGWESEIKVPRMKVNETTGLVGIPSLPLAWRDAKELLRRLNGHGERVPAGWAGGVPDLSGGWWTGNETSPVVRLRNEQDEQQQQPIWNVYGKIVGQEQAERAVLVGNHRDSWAFGAGDPHAGTAVMIELARILGGLLARGWRPLRTIEFMSWDGAAYNLMGSTEFVEKRTDELREAAYAYVNLDGAVSGTKLRAAGSPALQRPLERAMNHVLDSRANATLAELWRSKGGRLRGLGAGGDYAALQHTAGTSSLDLAFVIDDDDSKGVPVAHSSYDRLSLIEDVVDPGFAYHVLLAQLVGVLLLDLADRPVVPFGMKVYADALKEAVSDLDGWIKVRMGDDKKAEREQAVRELADAAALVGQNAQIFDGWELEWDRNMLETGGRETLELSARRFLYNDRKAAFETALLDLELGGGIPNRTQFKHVVYGPQLWAPSRADVFPAVRDTVEAGDWPAARRAVAKAAVVLRKAASVLTMDDGQET</sequence>
<evidence type="ECO:0008006" key="8">
    <source>
        <dbReference type="Google" id="ProtNLM"/>
    </source>
</evidence>
<dbReference type="Gene3D" id="3.40.630.10">
    <property type="entry name" value="Zn peptidases"/>
    <property type="match status" value="1"/>
</dbReference>
<dbReference type="SUPFAM" id="SSF52025">
    <property type="entry name" value="PA domain"/>
    <property type="match status" value="1"/>
</dbReference>
<evidence type="ECO:0000313" key="7">
    <source>
        <dbReference type="Proteomes" id="UP000226431"/>
    </source>
</evidence>
<dbReference type="SUPFAM" id="SSF47672">
    <property type="entry name" value="Transferrin receptor-like dimerisation domain"/>
    <property type="match status" value="1"/>
</dbReference>
<feature type="domain" description="Peptidase M28" evidence="5">
    <location>
        <begin position="542"/>
        <end position="732"/>
    </location>
</feature>
<evidence type="ECO:0000259" key="4">
    <source>
        <dbReference type="Pfam" id="PF04253"/>
    </source>
</evidence>
<dbReference type="Gene3D" id="1.20.930.40">
    <property type="entry name" value="Transferrin receptor-like, dimerisation domain"/>
    <property type="match status" value="1"/>
</dbReference>
<dbReference type="InterPro" id="IPR007365">
    <property type="entry name" value="TFR-like_dimer_dom"/>
</dbReference>
<name>A0A2C5ZM33_9HYPO</name>
<dbReference type="CDD" id="cd02121">
    <property type="entry name" value="PA_GCPII_like"/>
    <property type="match status" value="1"/>
</dbReference>
<comment type="similarity">
    <text evidence="1">Belongs to the peptidase M28 family. M28B subfamily.</text>
</comment>
<dbReference type="GO" id="GO:0004180">
    <property type="term" value="F:carboxypeptidase activity"/>
    <property type="evidence" value="ECO:0007669"/>
    <property type="project" value="TreeGrafter"/>
</dbReference>
<dbReference type="Pfam" id="PF04389">
    <property type="entry name" value="Peptidase_M28"/>
    <property type="match status" value="1"/>
</dbReference>
<dbReference type="Gene3D" id="3.50.30.30">
    <property type="match status" value="1"/>
</dbReference>
<keyword evidence="7" id="KW-1185">Reference proteome</keyword>
<dbReference type="EMBL" id="NJES01000007">
    <property type="protein sequence ID" value="PHH80860.1"/>
    <property type="molecule type" value="Genomic_DNA"/>
</dbReference>
<dbReference type="Proteomes" id="UP000226431">
    <property type="component" value="Unassembled WGS sequence"/>
</dbReference>
<evidence type="ECO:0000313" key="6">
    <source>
        <dbReference type="EMBL" id="PHH80860.1"/>
    </source>
</evidence>
<organism evidence="6 7">
    <name type="scientific">Ophiocordyceps camponoti-rufipedis</name>
    <dbReference type="NCBI Taxonomy" id="2004952"/>
    <lineage>
        <taxon>Eukaryota</taxon>
        <taxon>Fungi</taxon>
        <taxon>Dikarya</taxon>
        <taxon>Ascomycota</taxon>
        <taxon>Pezizomycotina</taxon>
        <taxon>Sordariomycetes</taxon>
        <taxon>Hypocreomycetidae</taxon>
        <taxon>Hypocreales</taxon>
        <taxon>Ophiocordycipitaceae</taxon>
        <taxon>Ophiocordyceps</taxon>
    </lineage>
</organism>
<dbReference type="PANTHER" id="PTHR10404:SF71">
    <property type="entry name" value="CARBOXYPEPTIDASE TRE2, PUTATIVE (AFU_ORTHOLOGUE AFUA_3G10650)-RELATED"/>
    <property type="match status" value="1"/>
</dbReference>
<feature type="compositionally biased region" description="Polar residues" evidence="2">
    <location>
        <begin position="62"/>
        <end position="80"/>
    </location>
</feature>
<evidence type="ECO:0000259" key="5">
    <source>
        <dbReference type="Pfam" id="PF04389"/>
    </source>
</evidence>
<gene>
    <name evidence="6" type="ORF">CDD80_6419</name>
</gene>
<dbReference type="InterPro" id="IPR039373">
    <property type="entry name" value="Peptidase_M28B"/>
</dbReference>
<dbReference type="OrthoDB" id="5841748at2759"/>
<accession>A0A2C5ZM33</accession>
<keyword evidence="3" id="KW-1133">Transmembrane helix</keyword>
<keyword evidence="3" id="KW-0812">Transmembrane</keyword>
<comment type="caution">
    <text evidence="6">The sequence shown here is derived from an EMBL/GenBank/DDBJ whole genome shotgun (WGS) entry which is preliminary data.</text>
</comment>
<dbReference type="SUPFAM" id="SSF53187">
    <property type="entry name" value="Zn-dependent exopeptidases"/>
    <property type="match status" value="1"/>
</dbReference>
<protein>
    <recommendedName>
        <fullName evidence="8">Transferrin receptor-like dimerisation domain-containing protein</fullName>
    </recommendedName>
</protein>
<feature type="transmembrane region" description="Helical" evidence="3">
    <location>
        <begin position="204"/>
        <end position="222"/>
    </location>
</feature>
<dbReference type="InterPro" id="IPR007484">
    <property type="entry name" value="Peptidase_M28"/>
</dbReference>
<dbReference type="InterPro" id="IPR036757">
    <property type="entry name" value="TFR-like_dimer_dom_sf"/>
</dbReference>
<dbReference type="STRING" id="2004952.A0A2C5ZM33"/>
<dbReference type="InterPro" id="IPR046450">
    <property type="entry name" value="PA_dom_sf"/>
</dbReference>
<evidence type="ECO:0000256" key="3">
    <source>
        <dbReference type="SAM" id="Phobius"/>
    </source>
</evidence>